<feature type="domain" description="Amino acid transporter transmembrane" evidence="7">
    <location>
        <begin position="1"/>
        <end position="347"/>
    </location>
</feature>
<keyword evidence="4 6" id="KW-1133">Transmembrane helix</keyword>
<reference evidence="8 9" key="1">
    <citation type="submission" date="2015-09" db="EMBL/GenBank/DDBJ databases">
        <title>Draft genome of the parasitic nematode Teladorsagia circumcincta isolate WARC Sus (inbred).</title>
        <authorList>
            <person name="Mitreva M."/>
        </authorList>
    </citation>
    <scope>NUCLEOTIDE SEQUENCE [LARGE SCALE GENOMIC DNA]</scope>
    <source>
        <strain evidence="8 9">S</strain>
    </source>
</reference>
<feature type="transmembrane region" description="Helical" evidence="6">
    <location>
        <begin position="319"/>
        <end position="342"/>
    </location>
</feature>
<evidence type="ECO:0000256" key="6">
    <source>
        <dbReference type="SAM" id="Phobius"/>
    </source>
</evidence>
<name>A0A2G9UU71_TELCI</name>
<keyword evidence="2" id="KW-0813">Transport</keyword>
<dbReference type="EMBL" id="KZ345384">
    <property type="protein sequence ID" value="PIO73808.1"/>
    <property type="molecule type" value="Genomic_DNA"/>
</dbReference>
<organism evidence="8 9">
    <name type="scientific">Teladorsagia circumcincta</name>
    <name type="common">Brown stomach worm</name>
    <name type="synonym">Ostertagia circumcincta</name>
    <dbReference type="NCBI Taxonomy" id="45464"/>
    <lineage>
        <taxon>Eukaryota</taxon>
        <taxon>Metazoa</taxon>
        <taxon>Ecdysozoa</taxon>
        <taxon>Nematoda</taxon>
        <taxon>Chromadorea</taxon>
        <taxon>Rhabditida</taxon>
        <taxon>Rhabditina</taxon>
        <taxon>Rhabditomorpha</taxon>
        <taxon>Strongyloidea</taxon>
        <taxon>Trichostrongylidae</taxon>
        <taxon>Teladorsagia</taxon>
    </lineage>
</organism>
<feature type="transmembrane region" description="Helical" evidence="6">
    <location>
        <begin position="268"/>
        <end position="286"/>
    </location>
</feature>
<feature type="transmembrane region" description="Helical" evidence="6">
    <location>
        <begin position="157"/>
        <end position="174"/>
    </location>
</feature>
<evidence type="ECO:0000313" key="9">
    <source>
        <dbReference type="Proteomes" id="UP000230423"/>
    </source>
</evidence>
<dbReference type="Pfam" id="PF01490">
    <property type="entry name" value="Aa_trans"/>
    <property type="match status" value="1"/>
</dbReference>
<feature type="transmembrane region" description="Helical" evidence="6">
    <location>
        <begin position="105"/>
        <end position="129"/>
    </location>
</feature>
<evidence type="ECO:0000256" key="3">
    <source>
        <dbReference type="ARBA" id="ARBA00022692"/>
    </source>
</evidence>
<proteinExistence type="predicted"/>
<dbReference type="AlphaFoldDB" id="A0A2G9UU71"/>
<feature type="transmembrane region" description="Helical" evidence="6">
    <location>
        <begin position="234"/>
        <end position="253"/>
    </location>
</feature>
<evidence type="ECO:0000256" key="2">
    <source>
        <dbReference type="ARBA" id="ARBA00022448"/>
    </source>
</evidence>
<gene>
    <name evidence="8" type="ORF">TELCIR_04218</name>
</gene>
<feature type="transmembrane region" description="Helical" evidence="6">
    <location>
        <begin position="80"/>
        <end position="99"/>
    </location>
</feature>
<dbReference type="FunFam" id="1.20.1740.10:FF:000052">
    <property type="entry name" value="Lysine histidine transporter-like 3"/>
    <property type="match status" value="1"/>
</dbReference>
<dbReference type="OrthoDB" id="655540at2759"/>
<feature type="transmembrane region" description="Helical" evidence="6">
    <location>
        <begin position="293"/>
        <end position="313"/>
    </location>
</feature>
<accession>A0A2G9UU71</accession>
<evidence type="ECO:0000313" key="8">
    <source>
        <dbReference type="EMBL" id="PIO73808.1"/>
    </source>
</evidence>
<keyword evidence="3 6" id="KW-0812">Transmembrane</keyword>
<dbReference type="Proteomes" id="UP000230423">
    <property type="component" value="Unassembled WGS sequence"/>
</dbReference>
<dbReference type="GO" id="GO:0016020">
    <property type="term" value="C:membrane"/>
    <property type="evidence" value="ECO:0007669"/>
    <property type="project" value="UniProtKB-SubCell"/>
</dbReference>
<evidence type="ECO:0000256" key="5">
    <source>
        <dbReference type="ARBA" id="ARBA00023136"/>
    </source>
</evidence>
<evidence type="ECO:0000256" key="4">
    <source>
        <dbReference type="ARBA" id="ARBA00022989"/>
    </source>
</evidence>
<protein>
    <submittedName>
        <fullName evidence="8">Transmembrane amino acid transporter protein</fullName>
    </submittedName>
</protein>
<comment type="subcellular location">
    <subcellularLocation>
        <location evidence="1">Membrane</location>
    </subcellularLocation>
</comment>
<evidence type="ECO:0000256" key="1">
    <source>
        <dbReference type="ARBA" id="ARBA00004370"/>
    </source>
</evidence>
<keyword evidence="5 6" id="KW-0472">Membrane</keyword>
<dbReference type="InterPro" id="IPR013057">
    <property type="entry name" value="AA_transpt_TM"/>
</dbReference>
<keyword evidence="9" id="KW-1185">Reference proteome</keyword>
<sequence length="361" mass="39996">MYTAYALGNCWNILRNNWSIYKVHCRKPYPSIGYRAMGPKCRKFVSVIIDVNQFGVSTVFVLLSSKTIHDMVKTLTSTDISYCFVVLIVAVCLLPVTWLKSPQDFWLAVMVAMLTVFIAIILVFVGIALDYGLCSPYTGNDVYCDFRDVPPISAKNLFLSLGTIMFACGGHAAFPTVQHDMKDPGEYTKSVVSAFIALFSLYGPVAIFGYLAYHGAVRDSILPSVQAEWIQHTCNALITIHCILTVTIIISPLNQDLEDLFHCPHCPSILDLHILAVFGGFYNSVLDFGWQRALIRTATMLGIVIVCESIPNFGPILDLIGGSTMTLASVILPCVFYLYLLAREEKAKKFGKVDAPPSFKE</sequence>
<dbReference type="PANTHER" id="PTHR48017">
    <property type="entry name" value="OS05G0424000 PROTEIN-RELATED"/>
    <property type="match status" value="1"/>
</dbReference>
<feature type="transmembrane region" description="Helical" evidence="6">
    <location>
        <begin position="194"/>
        <end position="213"/>
    </location>
</feature>
<evidence type="ECO:0000259" key="7">
    <source>
        <dbReference type="Pfam" id="PF01490"/>
    </source>
</evidence>
<dbReference type="Gene3D" id="1.20.1740.10">
    <property type="entry name" value="Amino acid/polyamine transporter I"/>
    <property type="match status" value="1"/>
</dbReference>